<dbReference type="Pfam" id="PF25973">
    <property type="entry name" value="BSH_CzcB"/>
    <property type="match status" value="1"/>
</dbReference>
<feature type="domain" description="CusB-like beta-barrel" evidence="3">
    <location>
        <begin position="248"/>
        <end position="322"/>
    </location>
</feature>
<dbReference type="InterPro" id="IPR058792">
    <property type="entry name" value="Beta-barrel_RND_2"/>
</dbReference>
<organism evidence="6 7">
    <name type="scientific">Dyella monticola</name>
    <dbReference type="NCBI Taxonomy" id="1927958"/>
    <lineage>
        <taxon>Bacteria</taxon>
        <taxon>Pseudomonadati</taxon>
        <taxon>Pseudomonadota</taxon>
        <taxon>Gammaproteobacteria</taxon>
        <taxon>Lysobacterales</taxon>
        <taxon>Rhodanobacteraceae</taxon>
        <taxon>Dyella</taxon>
    </lineage>
</organism>
<dbReference type="Pfam" id="PF25967">
    <property type="entry name" value="RND-MFP_C"/>
    <property type="match status" value="1"/>
</dbReference>
<dbReference type="GO" id="GO:0016020">
    <property type="term" value="C:membrane"/>
    <property type="evidence" value="ECO:0007669"/>
    <property type="project" value="InterPro"/>
</dbReference>
<name>A0A370X5R5_9GAMM</name>
<dbReference type="InterPro" id="IPR051909">
    <property type="entry name" value="MFP_Cation_Efflux"/>
</dbReference>
<evidence type="ECO:0000313" key="7">
    <source>
        <dbReference type="Proteomes" id="UP000254258"/>
    </source>
</evidence>
<dbReference type="InterPro" id="IPR058627">
    <property type="entry name" value="MdtA-like_C"/>
</dbReference>
<dbReference type="Gene3D" id="2.40.420.20">
    <property type="match status" value="1"/>
</dbReference>
<dbReference type="Gene3D" id="1.10.287.470">
    <property type="entry name" value="Helix hairpin bin"/>
    <property type="match status" value="1"/>
</dbReference>
<dbReference type="PANTHER" id="PTHR30097:SF16">
    <property type="entry name" value="CATION EFFLUX SYSTEM (CZCB-LIKE)"/>
    <property type="match status" value="1"/>
</dbReference>
<keyword evidence="7" id="KW-1185">Reference proteome</keyword>
<dbReference type="InterPro" id="IPR058647">
    <property type="entry name" value="BSH_CzcB-like"/>
</dbReference>
<evidence type="ECO:0000259" key="3">
    <source>
        <dbReference type="Pfam" id="PF25954"/>
    </source>
</evidence>
<comment type="caution">
    <text evidence="6">The sequence shown here is derived from an EMBL/GenBank/DDBJ whole genome shotgun (WGS) entry which is preliminary data.</text>
</comment>
<evidence type="ECO:0000259" key="5">
    <source>
        <dbReference type="Pfam" id="PF25973"/>
    </source>
</evidence>
<dbReference type="AlphaFoldDB" id="A0A370X5R5"/>
<evidence type="ECO:0000256" key="1">
    <source>
        <dbReference type="ARBA" id="ARBA00009477"/>
    </source>
</evidence>
<evidence type="ECO:0000259" key="4">
    <source>
        <dbReference type="Pfam" id="PF25967"/>
    </source>
</evidence>
<dbReference type="NCBIfam" id="TIGR01730">
    <property type="entry name" value="RND_mfp"/>
    <property type="match status" value="1"/>
</dbReference>
<dbReference type="SUPFAM" id="SSF111369">
    <property type="entry name" value="HlyD-like secretion proteins"/>
    <property type="match status" value="1"/>
</dbReference>
<feature type="domain" description="Multidrug resistance protein MdtA-like C-terminal permuted SH3" evidence="4">
    <location>
        <begin position="331"/>
        <end position="387"/>
    </location>
</feature>
<proteinExistence type="inferred from homology"/>
<evidence type="ECO:0000256" key="2">
    <source>
        <dbReference type="ARBA" id="ARBA00022448"/>
    </source>
</evidence>
<dbReference type="FunFam" id="2.40.30.170:FF:000010">
    <property type="entry name" value="Efflux RND transporter periplasmic adaptor subunit"/>
    <property type="match status" value="1"/>
</dbReference>
<keyword evidence="2" id="KW-0813">Transport</keyword>
<dbReference type="InterPro" id="IPR006143">
    <property type="entry name" value="RND_pump_MFP"/>
</dbReference>
<dbReference type="EMBL" id="QRBE01000002">
    <property type="protein sequence ID" value="RDS83672.1"/>
    <property type="molecule type" value="Genomic_DNA"/>
</dbReference>
<dbReference type="RefSeq" id="WP_115494384.1">
    <property type="nucleotide sequence ID" value="NZ_QRBE01000002.1"/>
</dbReference>
<dbReference type="Gene3D" id="2.40.50.100">
    <property type="match status" value="1"/>
</dbReference>
<dbReference type="PANTHER" id="PTHR30097">
    <property type="entry name" value="CATION EFFLUX SYSTEM PROTEIN CUSB"/>
    <property type="match status" value="1"/>
</dbReference>
<dbReference type="OrthoDB" id="9806939at2"/>
<dbReference type="Pfam" id="PF25954">
    <property type="entry name" value="Beta-barrel_RND_2"/>
    <property type="match status" value="1"/>
</dbReference>
<evidence type="ECO:0000313" key="6">
    <source>
        <dbReference type="EMBL" id="RDS83672.1"/>
    </source>
</evidence>
<dbReference type="GO" id="GO:0022857">
    <property type="term" value="F:transmembrane transporter activity"/>
    <property type="evidence" value="ECO:0007669"/>
    <property type="project" value="InterPro"/>
</dbReference>
<comment type="similarity">
    <text evidence="1">Belongs to the membrane fusion protein (MFP) (TC 8.A.1) family.</text>
</comment>
<accession>A0A370X5R5</accession>
<gene>
    <name evidence="6" type="ORF">DWU98_04905</name>
</gene>
<feature type="domain" description="CzcB-like barrel-sandwich hybrid" evidence="5">
    <location>
        <begin position="94"/>
        <end position="245"/>
    </location>
</feature>
<sequence length="397" mass="42064">MNINSLSGLVGALGRPLASYRYASTVIALLIGALCAGCSSSNEGNTQAASTTPVNVTLTATQRQHIKLYTVAVAQFDRTVDTTGVVDFDNDQSTSVMAPISGPVSRLVVSPGDKVKKGDPLAYVDSPDFATAVSTYRKALVTAHTARRLADLDKDLLQHQGVAQKEADQAETDAASAEADAYAARQGLVSLNVDPQTIKDIEQGRPIAHIQGVIRSPIAGTVVEKLISPGQLLQAGTTACFTIADLSRVWVMAQVADSDLSSVHVGDSADVLTSVDAKPIKGKVDNVAELVDPDTRMVAARVVVTNTSGLLRKQMYVSVRIHSLHPETGMLVPVSSILRDDENLPFVYVSQADGSFARRSVTQGYRVGDTFQIPSGLRAGDQVVVDGGIFVQFMQSQ</sequence>
<protein>
    <submittedName>
        <fullName evidence="6">Efflux RND transporter periplasmic adaptor subunit</fullName>
    </submittedName>
</protein>
<reference evidence="6 7" key="1">
    <citation type="submission" date="2018-07" db="EMBL/GenBank/DDBJ databases">
        <title>Dyella monticola sp. nov. and Dyella psychrodurans sp. nov. isolated from monsoon evergreen broad-leaved forest soil of Dinghu Mountain, China.</title>
        <authorList>
            <person name="Gao Z."/>
            <person name="Qiu L."/>
        </authorList>
    </citation>
    <scope>NUCLEOTIDE SEQUENCE [LARGE SCALE GENOMIC DNA]</scope>
    <source>
        <strain evidence="6 7">4G-K06</strain>
    </source>
</reference>
<dbReference type="Proteomes" id="UP000254258">
    <property type="component" value="Unassembled WGS sequence"/>
</dbReference>
<dbReference type="Gene3D" id="2.40.30.170">
    <property type="match status" value="1"/>
</dbReference>